<accession>A0A917QLD0</accession>
<dbReference type="GO" id="GO:0004029">
    <property type="term" value="F:aldehyde dehydrogenase (NAD+) activity"/>
    <property type="evidence" value="ECO:0007669"/>
    <property type="project" value="UniProtKB-EC"/>
</dbReference>
<feature type="active site" evidence="5">
    <location>
        <position position="258"/>
    </location>
</feature>
<evidence type="ECO:0000256" key="4">
    <source>
        <dbReference type="ARBA" id="ARBA00024226"/>
    </source>
</evidence>
<dbReference type="InterPro" id="IPR016163">
    <property type="entry name" value="Ald_DH_C"/>
</dbReference>
<comment type="caution">
    <text evidence="8">The sequence shown here is derived from an EMBL/GenBank/DDBJ whole genome shotgun (WGS) entry which is preliminary data.</text>
</comment>
<keyword evidence="2 6" id="KW-0560">Oxidoreductase</keyword>
<dbReference type="InterPro" id="IPR044638">
    <property type="entry name" value="ALDH7A1-like"/>
</dbReference>
<protein>
    <recommendedName>
        <fullName evidence="4">aldehyde dehydrogenase (NAD(+))</fullName>
        <ecNumber evidence="4">1.2.1.3</ecNumber>
    </recommendedName>
</protein>
<dbReference type="SUPFAM" id="SSF53720">
    <property type="entry name" value="ALDH-like"/>
    <property type="match status" value="1"/>
</dbReference>
<comment type="similarity">
    <text evidence="6">Belongs to the aldehyde dehydrogenase family.</text>
</comment>
<gene>
    <name evidence="8" type="ORF">GCM10011591_30540</name>
</gene>
<evidence type="ECO:0000256" key="3">
    <source>
        <dbReference type="ARBA" id="ARBA00023027"/>
    </source>
</evidence>
<comment type="subunit">
    <text evidence="1">Homotetramer.</text>
</comment>
<dbReference type="EC" id="1.2.1.3" evidence="4"/>
<feature type="domain" description="Aldehyde dehydrogenase" evidence="7">
    <location>
        <begin position="28"/>
        <end position="481"/>
    </location>
</feature>
<keyword evidence="9" id="KW-1185">Reference proteome</keyword>
<keyword evidence="3" id="KW-0520">NAD</keyword>
<dbReference type="Pfam" id="PF00171">
    <property type="entry name" value="Aldedh"/>
    <property type="match status" value="1"/>
</dbReference>
<dbReference type="InterPro" id="IPR016162">
    <property type="entry name" value="Ald_DH_N"/>
</dbReference>
<dbReference type="CDD" id="cd07130">
    <property type="entry name" value="ALDH_F7_AASADH"/>
    <property type="match status" value="1"/>
</dbReference>
<reference evidence="8" key="1">
    <citation type="journal article" date="2014" name="Int. J. Syst. Evol. Microbiol.">
        <title>Complete genome sequence of Corynebacterium casei LMG S-19264T (=DSM 44701T), isolated from a smear-ripened cheese.</title>
        <authorList>
            <consortium name="US DOE Joint Genome Institute (JGI-PGF)"/>
            <person name="Walter F."/>
            <person name="Albersmeier A."/>
            <person name="Kalinowski J."/>
            <person name="Ruckert C."/>
        </authorList>
    </citation>
    <scope>NUCLEOTIDE SEQUENCE</scope>
    <source>
        <strain evidence="8">CGMCC 4.7278</strain>
    </source>
</reference>
<evidence type="ECO:0000256" key="2">
    <source>
        <dbReference type="ARBA" id="ARBA00023002"/>
    </source>
</evidence>
<name>A0A917QLD0_9NOCA</name>
<dbReference type="AlphaFoldDB" id="A0A917QLD0"/>
<evidence type="ECO:0000313" key="8">
    <source>
        <dbReference type="EMBL" id="GGK56366.1"/>
    </source>
</evidence>
<dbReference type="Proteomes" id="UP000612956">
    <property type="component" value="Unassembled WGS sequence"/>
</dbReference>
<evidence type="ECO:0000256" key="1">
    <source>
        <dbReference type="ARBA" id="ARBA00011881"/>
    </source>
</evidence>
<dbReference type="RefSeq" id="WP_229684021.1">
    <property type="nucleotide sequence ID" value="NZ_BMMW01000003.1"/>
</dbReference>
<evidence type="ECO:0000259" key="7">
    <source>
        <dbReference type="Pfam" id="PF00171"/>
    </source>
</evidence>
<dbReference type="Gene3D" id="3.40.605.10">
    <property type="entry name" value="Aldehyde Dehydrogenase, Chain A, domain 1"/>
    <property type="match status" value="1"/>
</dbReference>
<dbReference type="PROSITE" id="PS00687">
    <property type="entry name" value="ALDEHYDE_DEHYDR_GLU"/>
    <property type="match status" value="1"/>
</dbReference>
<dbReference type="PANTHER" id="PTHR43521">
    <property type="entry name" value="ALPHA-AMINOADIPIC SEMIALDEHYDE DEHYDROGENASE"/>
    <property type="match status" value="1"/>
</dbReference>
<dbReference type="EMBL" id="BMMW01000003">
    <property type="protein sequence ID" value="GGK56366.1"/>
    <property type="molecule type" value="Genomic_DNA"/>
</dbReference>
<sequence length="501" mass="52977">MTEPTTEQLALRAKTLLTSIGAELPTSGTLPARTPISGGTLAYVTVDTPASAEAAIDRAATAFESWRTVPAPARARLVRALAALLVEYKSELAELVTLEAGKIEAEALGEVQEMIDVCEFAIGLSRQLYGLTMASEREGHRLMETWHPLGVVGVISAFNFPVAVWAWNAAIALVCGDTVVWKPSETTPLTALACHTLMRRAAASVGVDPDVHQLVQGEVGPTLVDDPRIALLSATGSVRMGAIVAPKVAARFGRCLLELGGNNAAIVTPSADLDLAVRGIVFSAAGTAGQRCTSLRRLIVHRSIVDQVVDRLTVAYHQLPVGNPLDAGILVGPLINERAFVAMQEALVHATSDGGEVIVGGERVDSVDHDAYYVRPALVRMPEQTAIVRHETFAPTLYVLAYDTLKDAIALNNAVPQGLSSSIFTLNQREAETFIAESDCGIANVNIGTSGAEIGGAFGGEKETGGGRESGSDSWKTYMRRATNTINYSDQLPLAQGISFG</sequence>
<proteinExistence type="inferred from homology"/>
<organism evidence="8 9">
    <name type="scientific">Nocardia camponoti</name>
    <dbReference type="NCBI Taxonomy" id="1616106"/>
    <lineage>
        <taxon>Bacteria</taxon>
        <taxon>Bacillati</taxon>
        <taxon>Actinomycetota</taxon>
        <taxon>Actinomycetes</taxon>
        <taxon>Mycobacteriales</taxon>
        <taxon>Nocardiaceae</taxon>
        <taxon>Nocardia</taxon>
    </lineage>
</organism>
<dbReference type="InterPro" id="IPR016161">
    <property type="entry name" value="Ald_DH/histidinol_DH"/>
</dbReference>
<dbReference type="InterPro" id="IPR029510">
    <property type="entry name" value="Ald_DH_CS_GLU"/>
</dbReference>
<dbReference type="Gene3D" id="3.40.309.10">
    <property type="entry name" value="Aldehyde Dehydrogenase, Chain A, domain 2"/>
    <property type="match status" value="1"/>
</dbReference>
<evidence type="ECO:0000313" key="9">
    <source>
        <dbReference type="Proteomes" id="UP000612956"/>
    </source>
</evidence>
<dbReference type="InterPro" id="IPR015590">
    <property type="entry name" value="Aldehyde_DH_dom"/>
</dbReference>
<dbReference type="PANTHER" id="PTHR43521:SF1">
    <property type="entry name" value="ALPHA-AMINOADIPIC SEMIALDEHYDE DEHYDROGENASE"/>
    <property type="match status" value="1"/>
</dbReference>
<reference evidence="8" key="2">
    <citation type="submission" date="2020-09" db="EMBL/GenBank/DDBJ databases">
        <authorList>
            <person name="Sun Q."/>
            <person name="Zhou Y."/>
        </authorList>
    </citation>
    <scope>NUCLEOTIDE SEQUENCE</scope>
    <source>
        <strain evidence="8">CGMCC 4.7278</strain>
    </source>
</reference>
<evidence type="ECO:0000256" key="5">
    <source>
        <dbReference type="PROSITE-ProRule" id="PRU10007"/>
    </source>
</evidence>
<evidence type="ECO:0000256" key="6">
    <source>
        <dbReference type="RuleBase" id="RU003345"/>
    </source>
</evidence>